<feature type="region of interest" description="Disordered" evidence="1">
    <location>
        <begin position="46"/>
        <end position="80"/>
    </location>
</feature>
<dbReference type="EMBL" id="QKKF02023505">
    <property type="protein sequence ID" value="RZF37644.1"/>
    <property type="molecule type" value="Genomic_DNA"/>
</dbReference>
<organism evidence="2 3">
    <name type="scientific">Laodelphax striatellus</name>
    <name type="common">Small brown planthopper</name>
    <name type="synonym">Delphax striatella</name>
    <dbReference type="NCBI Taxonomy" id="195883"/>
    <lineage>
        <taxon>Eukaryota</taxon>
        <taxon>Metazoa</taxon>
        <taxon>Ecdysozoa</taxon>
        <taxon>Arthropoda</taxon>
        <taxon>Hexapoda</taxon>
        <taxon>Insecta</taxon>
        <taxon>Pterygota</taxon>
        <taxon>Neoptera</taxon>
        <taxon>Paraneoptera</taxon>
        <taxon>Hemiptera</taxon>
        <taxon>Auchenorrhyncha</taxon>
        <taxon>Fulgoroidea</taxon>
        <taxon>Delphacidae</taxon>
        <taxon>Criomorphinae</taxon>
        <taxon>Laodelphax</taxon>
    </lineage>
</organism>
<sequence length="80" mass="9296">MFGCSLKCKSFFFENTRRKHGSLAVNECLTLIIETYVLRTAKKRANCKMGGKGEEKNEGEEEKEEENDDQEDEEVKEEEE</sequence>
<dbReference type="AlphaFoldDB" id="A0A482WVS9"/>
<dbReference type="Proteomes" id="UP000291343">
    <property type="component" value="Unassembled WGS sequence"/>
</dbReference>
<gene>
    <name evidence="2" type="ORF">LSTR_LSTR013716</name>
</gene>
<protein>
    <submittedName>
        <fullName evidence="2">Uncharacterized protein</fullName>
    </submittedName>
</protein>
<evidence type="ECO:0000256" key="1">
    <source>
        <dbReference type="SAM" id="MobiDB-lite"/>
    </source>
</evidence>
<feature type="compositionally biased region" description="Acidic residues" evidence="1">
    <location>
        <begin position="57"/>
        <end position="80"/>
    </location>
</feature>
<keyword evidence="3" id="KW-1185">Reference proteome</keyword>
<comment type="caution">
    <text evidence="2">The sequence shown here is derived from an EMBL/GenBank/DDBJ whole genome shotgun (WGS) entry which is preliminary data.</text>
</comment>
<name>A0A482WVS9_LAOST</name>
<evidence type="ECO:0000313" key="2">
    <source>
        <dbReference type="EMBL" id="RZF37644.1"/>
    </source>
</evidence>
<dbReference type="InParanoid" id="A0A482WVS9"/>
<evidence type="ECO:0000313" key="3">
    <source>
        <dbReference type="Proteomes" id="UP000291343"/>
    </source>
</evidence>
<reference evidence="2 3" key="1">
    <citation type="journal article" date="2017" name="Gigascience">
        <title>Genome sequence of the small brown planthopper, Laodelphax striatellus.</title>
        <authorList>
            <person name="Zhu J."/>
            <person name="Jiang F."/>
            <person name="Wang X."/>
            <person name="Yang P."/>
            <person name="Bao Y."/>
            <person name="Zhao W."/>
            <person name="Wang W."/>
            <person name="Lu H."/>
            <person name="Wang Q."/>
            <person name="Cui N."/>
            <person name="Li J."/>
            <person name="Chen X."/>
            <person name="Luo L."/>
            <person name="Yu J."/>
            <person name="Kang L."/>
            <person name="Cui F."/>
        </authorList>
    </citation>
    <scope>NUCLEOTIDE SEQUENCE [LARGE SCALE GENOMIC DNA]</scope>
    <source>
        <strain evidence="2">Lst14</strain>
    </source>
</reference>
<accession>A0A482WVS9</accession>
<proteinExistence type="predicted"/>